<keyword evidence="3" id="KW-1185">Reference proteome</keyword>
<feature type="transmembrane region" description="Helical" evidence="1">
    <location>
        <begin position="170"/>
        <end position="193"/>
    </location>
</feature>
<evidence type="ECO:0000313" key="3">
    <source>
        <dbReference type="Proteomes" id="UP000604046"/>
    </source>
</evidence>
<dbReference type="OrthoDB" id="5523505at2759"/>
<feature type="transmembrane region" description="Helical" evidence="1">
    <location>
        <begin position="16"/>
        <end position="36"/>
    </location>
</feature>
<accession>A0A812M3D9</accession>
<protein>
    <submittedName>
        <fullName evidence="2">Uncharacterized protein</fullName>
    </submittedName>
</protein>
<gene>
    <name evidence="2" type="ORF">SNAT2548_LOCUS12450</name>
</gene>
<feature type="transmembrane region" description="Helical" evidence="1">
    <location>
        <begin position="126"/>
        <end position="149"/>
    </location>
</feature>
<dbReference type="InterPro" id="IPR025461">
    <property type="entry name" value="ABA4-like"/>
</dbReference>
<evidence type="ECO:0000313" key="2">
    <source>
        <dbReference type="EMBL" id="CAE7251390.1"/>
    </source>
</evidence>
<dbReference type="AlphaFoldDB" id="A0A812M3D9"/>
<feature type="transmembrane region" description="Helical" evidence="1">
    <location>
        <begin position="353"/>
        <end position="371"/>
    </location>
</feature>
<feature type="transmembrane region" description="Helical" evidence="1">
    <location>
        <begin position="42"/>
        <end position="62"/>
    </location>
</feature>
<sequence length="423" mass="47323">MPLPFPGLEHIRDDDLFLCLNFVMVGYIALIFFPGWRYTKTVTFSCVVMYSALYFALLGKIAKDALPPPPIVRLPPGSGFSSLDEVVALFSHRGVMFAGWTHYIAFDLFMARHIVLESREVGIPHWSIAPLVVVTLFAGPAGVCLYVLTKAAWDFFVPGREARALWTARRGVLVLLYVATTGLSAMMVGWVLVFPGSWMGGRWKLHDDWIEESFDKYAAVFPTPKSLITKYQHHPSVQLTHILPAAFWALLVPIQIHPDVRRRYRRAHRWLGRLFVALSLAVFAGLLIIDARGLVFILSDFPTIEPHAHMSKIGLQWLDHMALFRGIGLYFLLSILLAVQRARAKDFAGHQRWIFRHIGSGLWVAVQRIYVGVMMTEANTPEDQKANFADGATLGAALTIVTAEVAIQLVAWGKASPSSKKTS</sequence>
<feature type="transmembrane region" description="Helical" evidence="1">
    <location>
        <begin position="391"/>
        <end position="412"/>
    </location>
</feature>
<keyword evidence="1" id="KW-0472">Membrane</keyword>
<keyword evidence="1" id="KW-1133">Transmembrane helix</keyword>
<dbReference type="Pfam" id="PF14108">
    <property type="entry name" value="ABA4-like"/>
    <property type="match status" value="1"/>
</dbReference>
<reference evidence="2" key="1">
    <citation type="submission" date="2021-02" db="EMBL/GenBank/DDBJ databases">
        <authorList>
            <person name="Dougan E. K."/>
            <person name="Rhodes N."/>
            <person name="Thang M."/>
            <person name="Chan C."/>
        </authorList>
    </citation>
    <scope>NUCLEOTIDE SEQUENCE</scope>
</reference>
<organism evidence="2 3">
    <name type="scientific">Symbiodinium natans</name>
    <dbReference type="NCBI Taxonomy" id="878477"/>
    <lineage>
        <taxon>Eukaryota</taxon>
        <taxon>Sar</taxon>
        <taxon>Alveolata</taxon>
        <taxon>Dinophyceae</taxon>
        <taxon>Suessiales</taxon>
        <taxon>Symbiodiniaceae</taxon>
        <taxon>Symbiodinium</taxon>
    </lineage>
</organism>
<feature type="transmembrane region" description="Helical" evidence="1">
    <location>
        <begin position="239"/>
        <end position="258"/>
    </location>
</feature>
<comment type="caution">
    <text evidence="2">The sequence shown here is derived from an EMBL/GenBank/DDBJ whole genome shotgun (WGS) entry which is preliminary data.</text>
</comment>
<dbReference type="EMBL" id="CAJNDS010001197">
    <property type="protein sequence ID" value="CAE7251390.1"/>
    <property type="molecule type" value="Genomic_DNA"/>
</dbReference>
<evidence type="ECO:0000256" key="1">
    <source>
        <dbReference type="SAM" id="Phobius"/>
    </source>
</evidence>
<feature type="transmembrane region" description="Helical" evidence="1">
    <location>
        <begin position="322"/>
        <end position="341"/>
    </location>
</feature>
<proteinExistence type="predicted"/>
<dbReference type="Proteomes" id="UP000604046">
    <property type="component" value="Unassembled WGS sequence"/>
</dbReference>
<keyword evidence="1" id="KW-0812">Transmembrane</keyword>
<feature type="transmembrane region" description="Helical" evidence="1">
    <location>
        <begin position="270"/>
        <end position="289"/>
    </location>
</feature>
<name>A0A812M3D9_9DINO</name>